<accession>A0A9N9JDK2</accession>
<feature type="non-terminal residue" evidence="2">
    <location>
        <position position="177"/>
    </location>
</feature>
<proteinExistence type="predicted"/>
<organism evidence="2 3">
    <name type="scientific">Racocetra fulgida</name>
    <dbReference type="NCBI Taxonomy" id="60492"/>
    <lineage>
        <taxon>Eukaryota</taxon>
        <taxon>Fungi</taxon>
        <taxon>Fungi incertae sedis</taxon>
        <taxon>Mucoromycota</taxon>
        <taxon>Glomeromycotina</taxon>
        <taxon>Glomeromycetes</taxon>
        <taxon>Diversisporales</taxon>
        <taxon>Gigasporaceae</taxon>
        <taxon>Racocetra</taxon>
    </lineage>
</organism>
<keyword evidence="3" id="KW-1185">Reference proteome</keyword>
<evidence type="ECO:0000313" key="3">
    <source>
        <dbReference type="Proteomes" id="UP000789396"/>
    </source>
</evidence>
<name>A0A9N9JDK2_9GLOM</name>
<feature type="compositionally biased region" description="Acidic residues" evidence="1">
    <location>
        <begin position="163"/>
        <end position="177"/>
    </location>
</feature>
<dbReference type="EMBL" id="CAJVPZ010048479">
    <property type="protein sequence ID" value="CAG8774194.1"/>
    <property type="molecule type" value="Genomic_DNA"/>
</dbReference>
<evidence type="ECO:0000256" key="1">
    <source>
        <dbReference type="SAM" id="MobiDB-lite"/>
    </source>
</evidence>
<dbReference type="AlphaFoldDB" id="A0A9N9JDK2"/>
<evidence type="ECO:0000313" key="2">
    <source>
        <dbReference type="EMBL" id="CAG8774194.1"/>
    </source>
</evidence>
<dbReference type="OrthoDB" id="2426998at2759"/>
<sequence length="177" mass="19464">NTLSQPGDRGGFQRSLEGSLFGMRSTEHSNPTSSIEFNTLRKAQAETRKSDLVVKIAGPIEFLPSDYQWQDIKIKIPITVGKIIKLDSNKKIATIADYTVSHATSVLTYRHNEGVDSNSGNQTNASHTGGSDKNDLTVNKEGSELTSMSNDPENDSLMASNMEDPEDISWMLDDLEE</sequence>
<feature type="compositionally biased region" description="Polar residues" evidence="1">
    <location>
        <begin position="115"/>
        <end position="129"/>
    </location>
</feature>
<comment type="caution">
    <text evidence="2">The sequence shown here is derived from an EMBL/GenBank/DDBJ whole genome shotgun (WGS) entry which is preliminary data.</text>
</comment>
<gene>
    <name evidence="2" type="ORF">RFULGI_LOCUS15294</name>
</gene>
<reference evidence="2" key="1">
    <citation type="submission" date="2021-06" db="EMBL/GenBank/DDBJ databases">
        <authorList>
            <person name="Kallberg Y."/>
            <person name="Tangrot J."/>
            <person name="Rosling A."/>
        </authorList>
    </citation>
    <scope>NUCLEOTIDE SEQUENCE</scope>
    <source>
        <strain evidence="2">IN212</strain>
    </source>
</reference>
<feature type="region of interest" description="Disordered" evidence="1">
    <location>
        <begin position="111"/>
        <end position="177"/>
    </location>
</feature>
<dbReference type="Proteomes" id="UP000789396">
    <property type="component" value="Unassembled WGS sequence"/>
</dbReference>
<protein>
    <submittedName>
        <fullName evidence="2">4685_t:CDS:1</fullName>
    </submittedName>
</protein>
<feature type="non-terminal residue" evidence="2">
    <location>
        <position position="1"/>
    </location>
</feature>